<evidence type="ECO:0000256" key="11">
    <source>
        <dbReference type="ARBA" id="ARBA00023136"/>
    </source>
</evidence>
<dbReference type="InterPro" id="IPR036257">
    <property type="entry name" value="Cyt_c_oxidase_su2_TM_sf"/>
</dbReference>
<dbReference type="InterPro" id="IPR008972">
    <property type="entry name" value="Cupredoxin"/>
</dbReference>
<organism evidence="16 17">
    <name type="scientific">Ruegeria atlantica</name>
    <dbReference type="NCBI Taxonomy" id="81569"/>
    <lineage>
        <taxon>Bacteria</taxon>
        <taxon>Pseudomonadati</taxon>
        <taxon>Pseudomonadota</taxon>
        <taxon>Alphaproteobacteria</taxon>
        <taxon>Rhodobacterales</taxon>
        <taxon>Roseobacteraceae</taxon>
        <taxon>Ruegeria</taxon>
    </lineage>
</organism>
<evidence type="ECO:0000313" key="17">
    <source>
        <dbReference type="Proteomes" id="UP000050786"/>
    </source>
</evidence>
<dbReference type="AlphaFoldDB" id="A0A0P1E6X5"/>
<dbReference type="GO" id="GO:0005507">
    <property type="term" value="F:copper ion binding"/>
    <property type="evidence" value="ECO:0007669"/>
    <property type="project" value="InterPro"/>
</dbReference>
<evidence type="ECO:0000256" key="8">
    <source>
        <dbReference type="ARBA" id="ARBA00022982"/>
    </source>
</evidence>
<evidence type="ECO:0000259" key="15">
    <source>
        <dbReference type="PROSITE" id="PS50999"/>
    </source>
</evidence>
<evidence type="ECO:0000256" key="13">
    <source>
        <dbReference type="SAM" id="SignalP"/>
    </source>
</evidence>
<evidence type="ECO:0000256" key="5">
    <source>
        <dbReference type="ARBA" id="ARBA00022660"/>
    </source>
</evidence>
<evidence type="ECO:0000256" key="10">
    <source>
        <dbReference type="ARBA" id="ARBA00023002"/>
    </source>
</evidence>
<evidence type="ECO:0000256" key="12">
    <source>
        <dbReference type="SAM" id="Phobius"/>
    </source>
</evidence>
<keyword evidence="10 16" id="KW-0560">Oxidoreductase</keyword>
<keyword evidence="4" id="KW-1003">Cell membrane</keyword>
<keyword evidence="7 13" id="KW-0732">Signal</keyword>
<sequence>MALFRMSPKAMQVVIVTAALSATAQAAGASDSFMDPQGPIAAVQKVHLFRATVLILLAVVPVLVLVPLIAFRYRRRKEGGAIYRPKWDFSGPLEFVMWGVPVLIVVLLSFYLWKATHRLDPYSDRFGEMPALNVQVVGLDWKWLFIYPGLGIASVGELGIPVKQQVAMTLTTDTVMQSFMIPALAGQIYAMPGMTTELHVVSDVAATMQGENTQYNGRGFTKQKFQTVAMSVEEFNEWVDKVRSNGIALNDETYRILAMRTDRDEVQAALGTAQMPDNALYFTLEDSNLFHSIVHRYHGNNALTADQQPGTVEFGQEAQQ</sequence>
<keyword evidence="9 12" id="KW-1133">Transmembrane helix</keyword>
<dbReference type="Gene3D" id="2.60.40.420">
    <property type="entry name" value="Cupredoxins - blue copper proteins"/>
    <property type="match status" value="1"/>
</dbReference>
<evidence type="ECO:0000256" key="3">
    <source>
        <dbReference type="ARBA" id="ARBA00022448"/>
    </source>
</evidence>
<evidence type="ECO:0000259" key="14">
    <source>
        <dbReference type="PROSITE" id="PS50857"/>
    </source>
</evidence>
<keyword evidence="5" id="KW-0679">Respiratory chain</keyword>
<evidence type="ECO:0000313" key="16">
    <source>
        <dbReference type="EMBL" id="CUH44626.1"/>
    </source>
</evidence>
<dbReference type="InterPro" id="IPR011759">
    <property type="entry name" value="Cyt_c_oxidase_su2_TM_dom"/>
</dbReference>
<comment type="similarity">
    <text evidence="2">Belongs to the cytochrome c oxidase subunit 2 family.</text>
</comment>
<dbReference type="GO" id="GO:0004129">
    <property type="term" value="F:cytochrome-c oxidase activity"/>
    <property type="evidence" value="ECO:0007669"/>
    <property type="project" value="InterPro"/>
</dbReference>
<keyword evidence="8" id="KW-0249">Electron transport</keyword>
<keyword evidence="17" id="KW-1185">Reference proteome</keyword>
<accession>A0A0P1E6X5</accession>
<feature type="domain" description="Cytochrome oxidase subunit II copper A binding" evidence="14">
    <location>
        <begin position="129"/>
        <end position="241"/>
    </location>
</feature>
<dbReference type="GO" id="GO:0016491">
    <property type="term" value="F:oxidoreductase activity"/>
    <property type="evidence" value="ECO:0007669"/>
    <property type="project" value="UniProtKB-KW"/>
</dbReference>
<dbReference type="PANTHER" id="PTHR22888:SF18">
    <property type="entry name" value="CYTOCHROME BO(3) UBIQUINOL OXIDASE SUBUNIT 2"/>
    <property type="match status" value="1"/>
</dbReference>
<evidence type="ECO:0000256" key="7">
    <source>
        <dbReference type="ARBA" id="ARBA00022729"/>
    </source>
</evidence>
<feature type="transmembrane region" description="Helical" evidence="12">
    <location>
        <begin position="53"/>
        <end position="74"/>
    </location>
</feature>
<dbReference type="SUPFAM" id="SSF49503">
    <property type="entry name" value="Cupredoxins"/>
    <property type="match status" value="1"/>
</dbReference>
<keyword evidence="6 12" id="KW-0812">Transmembrane</keyword>
<evidence type="ECO:0000256" key="9">
    <source>
        <dbReference type="ARBA" id="ARBA00022989"/>
    </source>
</evidence>
<dbReference type="PROSITE" id="PS50999">
    <property type="entry name" value="COX2_TM"/>
    <property type="match status" value="1"/>
</dbReference>
<dbReference type="InterPro" id="IPR045187">
    <property type="entry name" value="CcO_II"/>
</dbReference>
<dbReference type="Proteomes" id="UP000050786">
    <property type="component" value="Unassembled WGS sequence"/>
</dbReference>
<feature type="transmembrane region" description="Helical" evidence="12">
    <location>
        <begin position="95"/>
        <end position="113"/>
    </location>
</feature>
<dbReference type="Gene3D" id="1.10.287.90">
    <property type="match status" value="1"/>
</dbReference>
<evidence type="ECO:0000256" key="6">
    <source>
        <dbReference type="ARBA" id="ARBA00022692"/>
    </source>
</evidence>
<comment type="subcellular location">
    <subcellularLocation>
        <location evidence="1">Cell membrane</location>
        <topology evidence="1">Multi-pass membrane protein</topology>
    </subcellularLocation>
</comment>
<dbReference type="PROSITE" id="PS50857">
    <property type="entry name" value="COX2_CUA"/>
    <property type="match status" value="1"/>
</dbReference>
<dbReference type="EMBL" id="CYPS01000055">
    <property type="protein sequence ID" value="CUH44626.1"/>
    <property type="molecule type" value="Genomic_DNA"/>
</dbReference>
<dbReference type="InterPro" id="IPR034227">
    <property type="entry name" value="CuRO_UO_II"/>
</dbReference>
<dbReference type="GO" id="GO:0042773">
    <property type="term" value="P:ATP synthesis coupled electron transport"/>
    <property type="evidence" value="ECO:0007669"/>
    <property type="project" value="TreeGrafter"/>
</dbReference>
<reference evidence="17" key="1">
    <citation type="submission" date="2015-09" db="EMBL/GenBank/DDBJ databases">
        <authorList>
            <person name="Rodrigo-Torres L."/>
            <person name="Arahal D.R."/>
        </authorList>
    </citation>
    <scope>NUCLEOTIDE SEQUENCE [LARGE SCALE GENOMIC DNA]</scope>
    <source>
        <strain evidence="17">CECT 4293</strain>
    </source>
</reference>
<proteinExistence type="inferred from homology"/>
<dbReference type="PANTHER" id="PTHR22888">
    <property type="entry name" value="CYTOCHROME C OXIDASE, SUBUNIT II"/>
    <property type="match status" value="1"/>
</dbReference>
<dbReference type="EC" id="1.10.3.-" evidence="16"/>
<keyword evidence="3" id="KW-0813">Transport</keyword>
<feature type="signal peptide" evidence="13">
    <location>
        <begin position="1"/>
        <end position="26"/>
    </location>
</feature>
<dbReference type="InterPro" id="IPR002429">
    <property type="entry name" value="CcO_II-like_C"/>
</dbReference>
<name>A0A0P1E6X5_9RHOB</name>
<keyword evidence="11 12" id="KW-0472">Membrane</keyword>
<dbReference type="GO" id="GO:0005886">
    <property type="term" value="C:plasma membrane"/>
    <property type="evidence" value="ECO:0007669"/>
    <property type="project" value="UniProtKB-SubCell"/>
</dbReference>
<feature type="domain" description="Cytochrome oxidase subunit II transmembrane region profile" evidence="15">
    <location>
        <begin position="25"/>
        <end position="123"/>
    </location>
</feature>
<dbReference type="RefSeq" id="WP_186437471.1">
    <property type="nucleotide sequence ID" value="NZ_CYPS01000055.1"/>
</dbReference>
<dbReference type="CDD" id="cd04212">
    <property type="entry name" value="CuRO_UO_II"/>
    <property type="match status" value="1"/>
</dbReference>
<gene>
    <name evidence="16" type="primary">cyoA</name>
    <name evidence="16" type="ORF">RUM4293_03532</name>
</gene>
<feature type="chain" id="PRO_5006061299" evidence="13">
    <location>
        <begin position="27"/>
        <end position="320"/>
    </location>
</feature>
<evidence type="ECO:0000256" key="4">
    <source>
        <dbReference type="ARBA" id="ARBA00022475"/>
    </source>
</evidence>
<dbReference type="SUPFAM" id="SSF81464">
    <property type="entry name" value="Cytochrome c oxidase subunit II-like, transmembrane region"/>
    <property type="match status" value="1"/>
</dbReference>
<evidence type="ECO:0000256" key="2">
    <source>
        <dbReference type="ARBA" id="ARBA00007866"/>
    </source>
</evidence>
<evidence type="ECO:0000256" key="1">
    <source>
        <dbReference type="ARBA" id="ARBA00004651"/>
    </source>
</evidence>
<protein>
    <submittedName>
        <fullName evidence="16">Ubiquinol oxidase subunit 2</fullName>
        <ecNumber evidence="16">1.10.3.-</ecNumber>
    </submittedName>
</protein>